<keyword evidence="3" id="KW-1185">Reference proteome</keyword>
<evidence type="ECO:0000313" key="2">
    <source>
        <dbReference type="EMBL" id="RVU20437.1"/>
    </source>
</evidence>
<feature type="chain" id="PRO_5018712779" evidence="1">
    <location>
        <begin position="30"/>
        <end position="142"/>
    </location>
</feature>
<comment type="caution">
    <text evidence="2">The sequence shown here is derived from an EMBL/GenBank/DDBJ whole genome shotgun (WGS) entry which is preliminary data.</text>
</comment>
<evidence type="ECO:0000313" key="3">
    <source>
        <dbReference type="Proteomes" id="UP000283128"/>
    </source>
</evidence>
<reference evidence="2 3" key="1">
    <citation type="submission" date="2019-01" db="EMBL/GenBank/DDBJ databases">
        <title>Genome sequences of Streptomyces and Rhizobium isolates collected from root and soil.</title>
        <authorList>
            <person name="Chhettri S."/>
            <person name="Sevigny J.L."/>
            <person name="Sen A."/>
            <person name="Ennis N."/>
            <person name="Tisa L."/>
        </authorList>
    </citation>
    <scope>NUCLEOTIDE SEQUENCE [LARGE SCALE GENOMIC DNA]</scope>
    <source>
        <strain evidence="2 3">San01</strain>
    </source>
</reference>
<proteinExistence type="predicted"/>
<gene>
    <name evidence="2" type="ORF">EOT10_27580</name>
</gene>
<keyword evidence="1" id="KW-0732">Signal</keyword>
<organism evidence="2 3">
    <name type="scientific">Streptomyces antnestii</name>
    <dbReference type="NCBI Taxonomy" id="2494256"/>
    <lineage>
        <taxon>Bacteria</taxon>
        <taxon>Bacillati</taxon>
        <taxon>Actinomycetota</taxon>
        <taxon>Actinomycetes</taxon>
        <taxon>Kitasatosporales</taxon>
        <taxon>Streptomycetaceae</taxon>
        <taxon>Streptomyces</taxon>
    </lineage>
</organism>
<dbReference type="OrthoDB" id="4331468at2"/>
<sequence>MSGRRLRNFCVVAGTAAALTIATATGAWANWSKSPFSLVQGTTSQQWVDEQYNEFHFTGCDQAGTSNSVNVALWQQIDFGTDTKIDTSTLTNCFNGAGYTSTATQSNLPYDSYYLEVTKLGSGCGACTGAADKVSVDTTLAD</sequence>
<protein>
    <submittedName>
        <fullName evidence="2">Uncharacterized protein</fullName>
    </submittedName>
</protein>
<feature type="signal peptide" evidence="1">
    <location>
        <begin position="1"/>
        <end position="29"/>
    </location>
</feature>
<dbReference type="AlphaFoldDB" id="A0A3S2VT61"/>
<accession>A0A3S2VT61</accession>
<evidence type="ECO:0000256" key="1">
    <source>
        <dbReference type="SAM" id="SignalP"/>
    </source>
</evidence>
<dbReference type="Proteomes" id="UP000283128">
    <property type="component" value="Unassembled WGS sequence"/>
</dbReference>
<dbReference type="EMBL" id="RZYA01000015">
    <property type="protein sequence ID" value="RVU20437.1"/>
    <property type="molecule type" value="Genomic_DNA"/>
</dbReference>
<name>A0A3S2VT61_9ACTN</name>